<evidence type="ECO:0000256" key="9">
    <source>
        <dbReference type="ARBA" id="ARBA00023224"/>
    </source>
</evidence>
<dbReference type="Gene3D" id="1.20.1070.10">
    <property type="entry name" value="Rhodopsin 7-helix transmembrane proteins"/>
    <property type="match status" value="1"/>
</dbReference>
<keyword evidence="15" id="KW-1185">Reference proteome</keyword>
<keyword evidence="8" id="KW-0325">Glycoprotein</keyword>
<dbReference type="EMBL" id="AHAT01007436">
    <property type="status" value="NOT_ANNOTATED_CDS"/>
    <property type="molecule type" value="Genomic_DNA"/>
</dbReference>
<dbReference type="GO" id="GO:0006954">
    <property type="term" value="P:inflammatory response"/>
    <property type="evidence" value="ECO:0000318"/>
    <property type="project" value="GO_Central"/>
</dbReference>
<dbReference type="GO" id="GO:0019229">
    <property type="term" value="P:regulation of vasoconstriction"/>
    <property type="evidence" value="ECO:0007669"/>
    <property type="project" value="UniProtKB-UniRule"/>
</dbReference>
<dbReference type="InterPro" id="IPR000276">
    <property type="entry name" value="GPCR_Rhodpsn"/>
</dbReference>
<dbReference type="PANTHER" id="PTHR10489">
    <property type="entry name" value="CELL ADHESION MOLECULE"/>
    <property type="match status" value="1"/>
</dbReference>
<dbReference type="Ensembl" id="ENSLOCT00000021613.1">
    <property type="protein sequence ID" value="ENSLOCP00000021576.1"/>
    <property type="gene ID" value="ENSLOCG00000017471.1"/>
</dbReference>
<reference evidence="15" key="1">
    <citation type="submission" date="2011-12" db="EMBL/GenBank/DDBJ databases">
        <title>The Draft Genome of Lepisosteus oculatus.</title>
        <authorList>
            <consortium name="The Broad Institute Genome Assembly &amp; Analysis Group"/>
            <consortium name="Computational R&amp;D Group"/>
            <consortium name="and Sequencing Platform"/>
            <person name="Di Palma F."/>
            <person name="Alfoldi J."/>
            <person name="Johnson J."/>
            <person name="Berlin A."/>
            <person name="Gnerre S."/>
            <person name="Jaffe D."/>
            <person name="MacCallum I."/>
            <person name="Young S."/>
            <person name="Walker B.J."/>
            <person name="Lander E.S."/>
            <person name="Lindblad-Toh K."/>
        </authorList>
    </citation>
    <scope>NUCLEOTIDE SEQUENCE [LARGE SCALE GENOMIC DNA]</scope>
</reference>
<dbReference type="InterPro" id="IPR000248">
    <property type="entry name" value="ATII_rcpt"/>
</dbReference>
<comment type="subcellular location">
    <subcellularLocation>
        <location evidence="12">Cell membrane</location>
        <topology evidence="12">Multi-pass membrane protein</topology>
    </subcellularLocation>
    <subcellularLocation>
        <location evidence="1">Membrane</location>
        <topology evidence="1">Multi-pass membrane protein</topology>
    </subcellularLocation>
</comment>
<dbReference type="InParanoid" id="W5NLR7"/>
<keyword evidence="6" id="KW-1015">Disulfide bond</keyword>
<keyword evidence="4 11" id="KW-0297">G-protein coupled receptor</keyword>
<reference evidence="14" key="3">
    <citation type="submission" date="2025-09" db="UniProtKB">
        <authorList>
            <consortium name="Ensembl"/>
        </authorList>
    </citation>
    <scope>IDENTIFICATION</scope>
</reference>
<dbReference type="InterPro" id="IPR000190">
    <property type="entry name" value="ATII_AT1_rcpt"/>
</dbReference>
<dbReference type="PANTHER" id="PTHR10489:SF952">
    <property type="entry name" value="TYPE-2 ANGIOTENSIN II RECEPTOR"/>
    <property type="match status" value="1"/>
</dbReference>
<dbReference type="SUPFAM" id="SSF81321">
    <property type="entry name" value="Family A G protein-coupled receptor-like"/>
    <property type="match status" value="1"/>
</dbReference>
<keyword evidence="5 12" id="KW-0472">Membrane</keyword>
<dbReference type="GeneID" id="102695007"/>
<accession>W5NLR7</accession>
<sequence>MTMTTILPNTSFSTLEVENLSSATEVCHGVPLSRYHTTLIPAIYSIIFIFGFIGNCLVVSVLCLRIGRKTVANTYILSLAISDIFFLLSLPMWAVYYSFSYNWIFGTVMCKVCGTVLCINLYASIFFITCMSVDRYRAIVHPFQSQSSRRLCRARTVTCIVWVLASLSSLPTMYFRNTYELKHGVTACVMDFPQTHYSEWFAGMALMKNTLGFLVPFTVIASCYLGIGKHLLGTPGLEQTSDKRDKVLRMVVAVVLAFFICWVPFHVITFLDVLTRLNVITSCRVQVLIDTAVPFTLCMAFSNSAINPFLYCFVGNHFRKQLSHLYERRSSNLSQKRSSISTRLSSFSRKLSDLKDMGALETFVHKRGSEQISVQQTPIVV</sequence>
<keyword evidence="2 11" id="KW-0812">Transmembrane</keyword>
<dbReference type="Proteomes" id="UP000018468">
    <property type="component" value="Linkage group LG7"/>
</dbReference>
<evidence type="ECO:0000256" key="7">
    <source>
        <dbReference type="ARBA" id="ARBA00023170"/>
    </source>
</evidence>
<feature type="transmembrane region" description="Helical" evidence="12">
    <location>
        <begin position="103"/>
        <end position="133"/>
    </location>
</feature>
<evidence type="ECO:0000313" key="14">
    <source>
        <dbReference type="Ensembl" id="ENSLOCP00000021576.1"/>
    </source>
</evidence>
<evidence type="ECO:0000256" key="1">
    <source>
        <dbReference type="ARBA" id="ARBA00004141"/>
    </source>
</evidence>
<dbReference type="GO" id="GO:0007186">
    <property type="term" value="P:G protein-coupled receptor signaling pathway"/>
    <property type="evidence" value="ECO:0000318"/>
    <property type="project" value="GO_Central"/>
</dbReference>
<evidence type="ECO:0000256" key="11">
    <source>
        <dbReference type="RuleBase" id="RU000688"/>
    </source>
</evidence>
<evidence type="ECO:0000256" key="5">
    <source>
        <dbReference type="ARBA" id="ARBA00023136"/>
    </source>
</evidence>
<dbReference type="OMA" id="TFNCSHK"/>
<dbReference type="PRINTS" id="PR00237">
    <property type="entry name" value="GPCRRHODOPSN"/>
</dbReference>
<dbReference type="CTD" id="186"/>
<comment type="function">
    <text evidence="12">Receptor for angiotensin II, a vasoconstricting peptide, which acts as a key regulator of blood pressure and sodium retention by the kidney. The activated receptor in turn couples to G-alpha proteins G(q) and thus activates phospholipase C and increases the cytosolic Ca(2+) concentrations, which in turn triggers cellular responses such as stimulation of protein kinase C.</text>
</comment>
<protein>
    <recommendedName>
        <fullName evidence="12">Type-1 angiotensin II receptor</fullName>
    </recommendedName>
</protein>
<dbReference type="RefSeq" id="XP_015206587.1">
    <property type="nucleotide sequence ID" value="XM_015351101.2"/>
</dbReference>
<dbReference type="STRING" id="7918.ENSLOCP00000021576"/>
<evidence type="ECO:0000313" key="15">
    <source>
        <dbReference type="Proteomes" id="UP000018468"/>
    </source>
</evidence>
<dbReference type="HOGENOM" id="CLU_009579_8_3_1"/>
<keyword evidence="3 12" id="KW-1133">Transmembrane helix</keyword>
<dbReference type="InterPro" id="IPR017452">
    <property type="entry name" value="GPCR_Rhodpsn_7TM"/>
</dbReference>
<evidence type="ECO:0000256" key="6">
    <source>
        <dbReference type="ARBA" id="ARBA00023157"/>
    </source>
</evidence>
<dbReference type="PROSITE" id="PS50262">
    <property type="entry name" value="G_PROTEIN_RECEP_F1_2"/>
    <property type="match status" value="1"/>
</dbReference>
<feature type="domain" description="G-protein coupled receptors family 1 profile" evidence="13">
    <location>
        <begin position="54"/>
        <end position="311"/>
    </location>
</feature>
<proteinExistence type="inferred from homology"/>
<evidence type="ECO:0000256" key="10">
    <source>
        <dbReference type="ARBA" id="ARBA00046119"/>
    </source>
</evidence>
<dbReference type="AlphaFoldDB" id="W5NLR7"/>
<feature type="transmembrane region" description="Helical" evidence="12">
    <location>
        <begin position="247"/>
        <end position="271"/>
    </location>
</feature>
<dbReference type="GeneTree" id="ENSGT01130000278303"/>
<evidence type="ECO:0000256" key="12">
    <source>
        <dbReference type="RuleBase" id="RU368058"/>
    </source>
</evidence>
<dbReference type="eggNOG" id="KOG3656">
    <property type="taxonomic scope" value="Eukaryota"/>
</dbReference>
<evidence type="ECO:0000256" key="3">
    <source>
        <dbReference type="ARBA" id="ARBA00022989"/>
    </source>
</evidence>
<feature type="transmembrane region" description="Helical" evidence="12">
    <location>
        <begin position="200"/>
        <end position="227"/>
    </location>
</feature>
<dbReference type="InterPro" id="IPR050119">
    <property type="entry name" value="CCR1-9-like"/>
</dbReference>
<evidence type="ECO:0000256" key="4">
    <source>
        <dbReference type="ARBA" id="ARBA00023040"/>
    </source>
</evidence>
<dbReference type="PRINTS" id="PR00241">
    <property type="entry name" value="ANGIOTENSINR"/>
</dbReference>
<dbReference type="Pfam" id="PF00001">
    <property type="entry name" value="7tm_1"/>
    <property type="match status" value="1"/>
</dbReference>
<keyword evidence="9 11" id="KW-0807">Transducer</keyword>
<feature type="transmembrane region" description="Helical" evidence="12">
    <location>
        <begin position="76"/>
        <end position="97"/>
    </location>
</feature>
<dbReference type="GO" id="GO:0005886">
    <property type="term" value="C:plasma membrane"/>
    <property type="evidence" value="ECO:0000318"/>
    <property type="project" value="GO_Central"/>
</dbReference>
<evidence type="ECO:0000256" key="2">
    <source>
        <dbReference type="ARBA" id="ARBA00022692"/>
    </source>
</evidence>
<feature type="transmembrane region" description="Helical" evidence="12">
    <location>
        <begin position="291"/>
        <end position="314"/>
    </location>
</feature>
<dbReference type="GO" id="GO:0001596">
    <property type="term" value="F:angiotensin type I receptor activity"/>
    <property type="evidence" value="ECO:0007669"/>
    <property type="project" value="UniProtKB-UniRule"/>
</dbReference>
<dbReference type="OrthoDB" id="8804420at2759"/>
<name>W5NLR7_LEPOC</name>
<dbReference type="PRINTS" id="PR00635">
    <property type="entry name" value="ANGIOTENSN1R"/>
</dbReference>
<dbReference type="PROSITE" id="PS00237">
    <property type="entry name" value="G_PROTEIN_RECEP_F1_1"/>
    <property type="match status" value="1"/>
</dbReference>
<feature type="transmembrane region" description="Helical" evidence="12">
    <location>
        <begin position="154"/>
        <end position="175"/>
    </location>
</feature>
<comment type="similarity">
    <text evidence="11">Belongs to the G-protein coupled receptor 1 family.</text>
</comment>
<evidence type="ECO:0000259" key="13">
    <source>
        <dbReference type="PROSITE" id="PS50262"/>
    </source>
</evidence>
<keyword evidence="7 11" id="KW-0675">Receptor</keyword>
<dbReference type="Bgee" id="ENSLOCG00000017471">
    <property type="expression patterns" value="Expressed in zone of skin and 11 other cell types or tissues"/>
</dbReference>
<dbReference type="GO" id="GO:0004945">
    <property type="term" value="F:angiotensin type II receptor activity"/>
    <property type="evidence" value="ECO:0000318"/>
    <property type="project" value="GO_Central"/>
</dbReference>
<reference evidence="14" key="2">
    <citation type="submission" date="2025-08" db="UniProtKB">
        <authorList>
            <consortium name="Ensembl"/>
        </authorList>
    </citation>
    <scope>IDENTIFICATION</scope>
</reference>
<organism evidence="14 15">
    <name type="scientific">Lepisosteus oculatus</name>
    <name type="common">Spotted gar</name>
    <dbReference type="NCBI Taxonomy" id="7918"/>
    <lineage>
        <taxon>Eukaryota</taxon>
        <taxon>Metazoa</taxon>
        <taxon>Chordata</taxon>
        <taxon>Craniata</taxon>
        <taxon>Vertebrata</taxon>
        <taxon>Euteleostomi</taxon>
        <taxon>Actinopterygii</taxon>
        <taxon>Neopterygii</taxon>
        <taxon>Holostei</taxon>
        <taxon>Semionotiformes</taxon>
        <taxon>Lepisosteidae</taxon>
        <taxon>Lepisosteus</taxon>
    </lineage>
</organism>
<dbReference type="CDD" id="cd15191">
    <property type="entry name" value="7tmA_AT2R"/>
    <property type="match status" value="1"/>
</dbReference>
<evidence type="ECO:0000256" key="8">
    <source>
        <dbReference type="ARBA" id="ARBA00023180"/>
    </source>
</evidence>
<comment type="function">
    <text evidence="10">Receptor for angiotensin II, a vasoconstricting peptide, which acts as a key regulator of blood pressure and sodium retention by the kidney. The activated receptor in turn couples to G-alpha proteins G(q) (GNAQ, GNA11, GNA14 or GNA15) and thus activates phospholipase C and increases the cytosolic Ca(2+) concentrations, which in turn triggers cellular responses such as stimulation of protein kinase C.</text>
</comment>
<keyword evidence="12" id="KW-1003">Cell membrane</keyword>
<feature type="transmembrane region" description="Helical" evidence="12">
    <location>
        <begin position="42"/>
        <end position="64"/>
    </location>
</feature>